<proteinExistence type="predicted"/>
<dbReference type="Pfam" id="PF00018">
    <property type="entry name" value="SH3_1"/>
    <property type="match status" value="1"/>
</dbReference>
<dbReference type="PANTHER" id="PTHR31778:SF2">
    <property type="entry name" value="BUD SITE SELECTION PROTEIN RAX2"/>
    <property type="match status" value="1"/>
</dbReference>
<dbReference type="InterPro" id="IPR011043">
    <property type="entry name" value="Gal_Oxase/kelch_b-propeller"/>
</dbReference>
<dbReference type="SMART" id="SM00326">
    <property type="entry name" value="SH3"/>
    <property type="match status" value="1"/>
</dbReference>
<dbReference type="OrthoDB" id="2503993at2759"/>
<dbReference type="InterPro" id="IPR024982">
    <property type="entry name" value="Rax2-like_C"/>
</dbReference>
<evidence type="ECO:0000313" key="7">
    <source>
        <dbReference type="Proteomes" id="UP000011976"/>
    </source>
</evidence>
<organism evidence="6 7">
    <name type="scientific">Pseudozyma antarctica (strain T-34)</name>
    <name type="common">Yeast</name>
    <name type="synonym">Candida antarctica</name>
    <dbReference type="NCBI Taxonomy" id="1151754"/>
    <lineage>
        <taxon>Eukaryota</taxon>
        <taxon>Fungi</taxon>
        <taxon>Dikarya</taxon>
        <taxon>Basidiomycota</taxon>
        <taxon>Ustilaginomycotina</taxon>
        <taxon>Ustilaginomycetes</taxon>
        <taxon>Ustilaginales</taxon>
        <taxon>Ustilaginaceae</taxon>
        <taxon>Moesziomyces</taxon>
    </lineage>
</organism>
<dbReference type="SUPFAM" id="SSF50965">
    <property type="entry name" value="Galactose oxidase, central domain"/>
    <property type="match status" value="3"/>
</dbReference>
<evidence type="ECO:0000259" key="5">
    <source>
        <dbReference type="PROSITE" id="PS50002"/>
    </source>
</evidence>
<evidence type="ECO:0000256" key="2">
    <source>
        <dbReference type="PROSITE-ProRule" id="PRU00192"/>
    </source>
</evidence>
<dbReference type="Gene3D" id="2.120.10.80">
    <property type="entry name" value="Kelch-type beta propeller"/>
    <property type="match status" value="2"/>
</dbReference>
<name>M9MA57_PSEA3</name>
<dbReference type="PROSITE" id="PS50002">
    <property type="entry name" value="SH3"/>
    <property type="match status" value="1"/>
</dbReference>
<evidence type="ECO:0000256" key="4">
    <source>
        <dbReference type="SAM" id="Phobius"/>
    </source>
</evidence>
<feature type="compositionally biased region" description="Low complexity" evidence="3">
    <location>
        <begin position="1021"/>
        <end position="1046"/>
    </location>
</feature>
<accession>M9MA57</accession>
<dbReference type="PANTHER" id="PTHR31778">
    <property type="entry name" value="BUD SITE SELECTION PROTEIN RAX2"/>
    <property type="match status" value="1"/>
</dbReference>
<dbReference type="InterPro" id="IPR048266">
    <property type="entry name" value="Rax2-like_second"/>
</dbReference>
<dbReference type="Proteomes" id="UP000011976">
    <property type="component" value="Unassembled WGS sequence"/>
</dbReference>
<dbReference type="GO" id="GO:1902929">
    <property type="term" value="C:plasma membrane of growing cell tip"/>
    <property type="evidence" value="ECO:0007669"/>
    <property type="project" value="TreeGrafter"/>
</dbReference>
<keyword evidence="4" id="KW-0472">Membrane</keyword>
<dbReference type="Pfam" id="PF12768">
    <property type="entry name" value="Rax2"/>
    <property type="match status" value="3"/>
</dbReference>
<dbReference type="InterPro" id="IPR048265">
    <property type="entry name" value="Rax2-like_third"/>
</dbReference>
<feature type="transmembrane region" description="Helical" evidence="4">
    <location>
        <begin position="1435"/>
        <end position="1464"/>
    </location>
</feature>
<dbReference type="STRING" id="1151754.M9MA57"/>
<keyword evidence="4" id="KW-0812">Transmembrane</keyword>
<feature type="domain" description="SH3" evidence="5">
    <location>
        <begin position="1613"/>
        <end position="1669"/>
    </location>
</feature>
<feature type="transmembrane region" description="Helical" evidence="4">
    <location>
        <begin position="46"/>
        <end position="67"/>
    </location>
</feature>
<feature type="region of interest" description="Disordered" evidence="3">
    <location>
        <begin position="1017"/>
        <end position="1046"/>
    </location>
</feature>
<protein>
    <recommendedName>
        <fullName evidence="5">SH3 domain-containing protein</fullName>
    </recommendedName>
</protein>
<dbReference type="Gene3D" id="2.30.30.40">
    <property type="entry name" value="SH3 Domains"/>
    <property type="match status" value="1"/>
</dbReference>
<sequence length="1669" mass="172044">MHHIRSVLMWFNTSEARRKNDWALNANTIQRTSDSSLRSTSSSSPASATLILVFIFIFIFIVTRIRILATTRLSALSALFAPTVIASNQACSTSVPNTHPSPASTAPCDALITLRLQPSSSCSASAATSHSSRRHASSSPTSRLARAVAKSALLLTAAVPLASASIANFPSIDFDLLGAVSIAGSFAGIELWNQTGSSASPNATYDPAASSLLSRATNGSVSFISATEEGGTIRAICQMQSSPSTVFVAGNFFSIGGISVSNIAAYNPSTKAFTNMAGGLDGTVNAVFCDNDHQQLIAGGSFSGPVAGKTDRYLGNLAQWDVAASAWNPVDFGGLDGTVNTITPGGNNSLVRFGGSFDTRFASMGPNAAAASGTNTSASPLTAALTPISLGQVEFVGGPSSNDAGFDNPAQILCPQGPDGSGNSYLFEDGVDGRLTARAFRALNVRAIRLGNTFVDGRGTRTFGIVSIPDNTELELIYLDPATNQNVTCTTNCTLAHDASIPYQDFLIADTPANNAPGGVKQLTGVQFTATEHYGAGAGLHVLELLSEGGWAYAYNALNRGACNSNQSGVNGTDSSATNQGGWYTSTITTLAGTTEPVLAFTDAYSNLASDNSATVTWAVDIPFNGNYTISMFVPGCRASGQCGQRTEVNANVFAVQGSQGNLTRVSQTNEQDQTIQIYSGEVNKAADGFQPTVILSIPSDAPAPSGGADFTVIADKVSFLLLNSNETLQMGRTSGFGVLEYNLFDPAVTAIQANGTGLLSNTSMTQLDAFATTLFQYGVRSNASDTAVTSIASVGTRTFVGGSFTSTGNVSFANLAGFAANSAGMAPIAIANGGLNGPVQALASLGNSLYVGGSFTATADSAVAAPYLARYDPDANSWSALGAGPDGAVSAIFPLGSDTLLVAGGFETVNGTGQSGGYAVWNSTSNSWQTQSSFVSAEMTAAFADFSASTQQSFLAGSVRAVSLQSASGAAQLRAPDKSGALPVVESLNFQFATPSGSAGASMSSASNARRRNLVTGWRQQHQSQQQLPQQQLQRRDGAAAAASGSKFGSRLLSMLPRSPFEAREAETSAEVPSLTKRADIMVPASLQSSGQNEILASAFWERDDGSFVNILGGNFTTTNGIRNLAFYDDSTGAATAFPAQPVSATRPAVSVIRSLLVDSDMLYVGGDGGFEAYDLKKASWVTNGAPLTASAGQVLSVTSIDHRPDTTTVIVSGSFASAGSLPCLNVCLWDTSAMRWSPLSAGLSGQISDIDFAGSKANQLILAGSMTINGAESSLASYNFDTQMWANLGSVGSGSGQVPGPATAVSVDDLNANAIFVAGRTADGNSPYLVRWDGTQYTAVDGGQFLPATGISQLTFVPISKAHPSNAILEDNRLLVVSGALATQDYGNVSSVFFDGQSYTPFLLATNLDGSSGIVRAFSRSTEVLRFPNLHHLAVGLVILISIAIGLGIVFLLVLLGLIWAVARRRPEPRNVDVPVSASDDSLGVGEKKRPSSLLATLNAATENAMLGEHGAGAGAAAGFGAAGAGGAAALAAARSRQSSPGYDRGLGDEAAMSNYHSDGGRTGLSVQTQYLTDDGGFSDAEAGIATGMVGTGAVAATAIGAAGDEEDSPMEGIPAHARYDFVPNHESELPLTAGEPIEILDDQDRHWWLARNTQGQTGVVPSAYVM</sequence>
<dbReference type="EMBL" id="DF196768">
    <property type="protein sequence ID" value="GAC71318.1"/>
    <property type="molecule type" value="Genomic_DNA"/>
</dbReference>
<dbReference type="Pfam" id="PF20843">
    <property type="entry name" value="Rax2_3"/>
    <property type="match status" value="1"/>
</dbReference>
<evidence type="ECO:0000256" key="3">
    <source>
        <dbReference type="SAM" id="MobiDB-lite"/>
    </source>
</evidence>
<gene>
    <name evidence="6" type="ORF">PANT_2c00056</name>
</gene>
<dbReference type="InterPro" id="IPR001452">
    <property type="entry name" value="SH3_domain"/>
</dbReference>
<reference evidence="7" key="1">
    <citation type="journal article" date="2013" name="Genome Announc.">
        <title>Genome sequence of the basidiomycetous yeast Pseudozyma antarctica T-34, a producer of the glycolipid biosurfactants mannosylerythritol lipids.</title>
        <authorList>
            <person name="Morita T."/>
            <person name="Koike H."/>
            <person name="Koyama Y."/>
            <person name="Hagiwara H."/>
            <person name="Ito E."/>
            <person name="Fukuoka T."/>
            <person name="Imura T."/>
            <person name="Machida M."/>
            <person name="Kitamoto D."/>
        </authorList>
    </citation>
    <scope>NUCLEOTIDE SEQUENCE [LARGE SCALE GENOMIC DNA]</scope>
    <source>
        <strain evidence="7">T-34</strain>
    </source>
</reference>
<keyword evidence="4" id="KW-1133">Transmembrane helix</keyword>
<dbReference type="SUPFAM" id="SSF50044">
    <property type="entry name" value="SH3-domain"/>
    <property type="match status" value="1"/>
</dbReference>
<keyword evidence="1 2" id="KW-0728">SH3 domain</keyword>
<dbReference type="InterPro" id="IPR015915">
    <property type="entry name" value="Kelch-typ_b-propeller"/>
</dbReference>
<dbReference type="InterPro" id="IPR036028">
    <property type="entry name" value="SH3-like_dom_sf"/>
</dbReference>
<dbReference type="Pfam" id="PF20842">
    <property type="entry name" value="Rax2_2"/>
    <property type="match status" value="1"/>
</dbReference>
<evidence type="ECO:0000313" key="6">
    <source>
        <dbReference type="EMBL" id="GAC71318.1"/>
    </source>
</evidence>
<evidence type="ECO:0000256" key="1">
    <source>
        <dbReference type="ARBA" id="ARBA00022443"/>
    </source>
</evidence>